<reference evidence="3" key="1">
    <citation type="submission" date="2017-09" db="EMBL/GenBank/DDBJ databases">
        <title>Contemporary evolution of a Lepidopteran species, Heliothis virescens, in response to modern agricultural practices.</title>
        <authorList>
            <person name="Fritz M.L."/>
            <person name="Deyonke A.M."/>
            <person name="Papanicolaou A."/>
            <person name="Micinski S."/>
            <person name="Westbrook J."/>
            <person name="Gould F."/>
        </authorList>
    </citation>
    <scope>NUCLEOTIDE SEQUENCE [LARGE SCALE GENOMIC DNA]</scope>
    <source>
        <strain evidence="3">HvINT-</strain>
        <tissue evidence="3">Whole body</tissue>
    </source>
</reference>
<protein>
    <submittedName>
        <fullName evidence="3">Uncharacterized protein</fullName>
    </submittedName>
</protein>
<comment type="caution">
    <text evidence="3">The sequence shown here is derived from an EMBL/GenBank/DDBJ whole genome shotgun (WGS) entry which is preliminary data.</text>
</comment>
<evidence type="ECO:0000256" key="2">
    <source>
        <dbReference type="SAM" id="Phobius"/>
    </source>
</evidence>
<keyword evidence="2" id="KW-0472">Membrane</keyword>
<organism evidence="3">
    <name type="scientific">Heliothis virescens</name>
    <name type="common">Tobacco budworm moth</name>
    <dbReference type="NCBI Taxonomy" id="7102"/>
    <lineage>
        <taxon>Eukaryota</taxon>
        <taxon>Metazoa</taxon>
        <taxon>Ecdysozoa</taxon>
        <taxon>Arthropoda</taxon>
        <taxon>Hexapoda</taxon>
        <taxon>Insecta</taxon>
        <taxon>Pterygota</taxon>
        <taxon>Neoptera</taxon>
        <taxon>Endopterygota</taxon>
        <taxon>Lepidoptera</taxon>
        <taxon>Glossata</taxon>
        <taxon>Ditrysia</taxon>
        <taxon>Noctuoidea</taxon>
        <taxon>Noctuidae</taxon>
        <taxon>Heliothinae</taxon>
        <taxon>Heliothis</taxon>
    </lineage>
</organism>
<name>A0A2A4JUZ4_HELVI</name>
<evidence type="ECO:0000313" key="3">
    <source>
        <dbReference type="EMBL" id="PCG75831.1"/>
    </source>
</evidence>
<feature type="transmembrane region" description="Helical" evidence="2">
    <location>
        <begin position="7"/>
        <end position="26"/>
    </location>
</feature>
<feature type="compositionally biased region" description="Pro residues" evidence="1">
    <location>
        <begin position="120"/>
        <end position="137"/>
    </location>
</feature>
<accession>A0A2A4JUZ4</accession>
<keyword evidence="2" id="KW-1133">Transmembrane helix</keyword>
<keyword evidence="2" id="KW-0812">Transmembrane</keyword>
<feature type="region of interest" description="Disordered" evidence="1">
    <location>
        <begin position="201"/>
        <end position="230"/>
    </location>
</feature>
<feature type="region of interest" description="Disordered" evidence="1">
    <location>
        <begin position="59"/>
        <end position="151"/>
    </location>
</feature>
<feature type="compositionally biased region" description="Acidic residues" evidence="1">
    <location>
        <begin position="77"/>
        <end position="95"/>
    </location>
</feature>
<evidence type="ECO:0000256" key="1">
    <source>
        <dbReference type="SAM" id="MobiDB-lite"/>
    </source>
</evidence>
<gene>
    <name evidence="3" type="ORF">B5V51_10882</name>
</gene>
<feature type="compositionally biased region" description="Low complexity" evidence="1">
    <location>
        <begin position="138"/>
        <end position="151"/>
    </location>
</feature>
<sequence>MDSTGKYLFLIISVLSNVVHLGAVTVNPSLCPTNKIAPHRRIASWEQSRPRTFGLINGILGPGRPQNDPLNDLQEQPQEDEQDDCGEIDDYDETDLSSVTPVGQRRKEDRYFFGDNSYPPYYPGGRPPYRPQRPTRPPYNFEGNYGPNGYGPPSHQYPSDYVKPVKENSQDHPQEAYRPGLIGGNVGQIVGFPFVRVTTEAPQRNPNPFRFPINDSYPNRRQKKSQQMNKSTSIIGSFVDLFFNK</sequence>
<dbReference type="AlphaFoldDB" id="A0A2A4JUZ4"/>
<proteinExistence type="predicted"/>
<dbReference type="EMBL" id="NWSH01000532">
    <property type="protein sequence ID" value="PCG75831.1"/>
    <property type="molecule type" value="Genomic_DNA"/>
</dbReference>